<evidence type="ECO:0000313" key="5">
    <source>
        <dbReference type="Proteomes" id="UP000002964"/>
    </source>
</evidence>
<dbReference type="PROSITE" id="PS51186">
    <property type="entry name" value="GNAT"/>
    <property type="match status" value="1"/>
</dbReference>
<sequence length="323" mass="37010">MPTVTLPSYRIESADWHSHGRALRALRETVFIQELGGEEAREWDHADSKAHHLLAWASESVEAVGTARWLPSGQIERLAVMPEWRGRGIGSALLASAVRELRDSRRITPFVFALENTQAFFAHLGFDPEDAPFEKHGQMLAHMALRRPDALIDADLRSRRLGETTGRLFLTHSEHLALAARQLAAQAHRQIDLLSADLQPAVYDQQEFVEALRYLAIELRGRLPVRILVIDPEPSLRRGHRLIELTRVLSSDIQIRLVPKDWAEHSDQFLLCDQAGLFLTRYQDPRRTLVDFNSGAETRRLRRLFEQIWEQGEVHPGLRRLFL</sequence>
<dbReference type="AlphaFoldDB" id="H8Z054"/>
<dbReference type="HOGENOM" id="CLU_075058_0_0_6"/>
<dbReference type="EMBL" id="JH603169">
    <property type="protein sequence ID" value="EIC21227.1"/>
    <property type="molecule type" value="Genomic_DNA"/>
</dbReference>
<accession>H8Z054</accession>
<dbReference type="InterPro" id="IPR050832">
    <property type="entry name" value="Bact_Acetyltransf"/>
</dbReference>
<dbReference type="CDD" id="cd04301">
    <property type="entry name" value="NAT_SF"/>
    <property type="match status" value="1"/>
</dbReference>
<gene>
    <name evidence="4" type="ORF">Thi970DRAFT_01416</name>
</gene>
<dbReference type="eggNOG" id="COG2153">
    <property type="taxonomic scope" value="Bacteria"/>
</dbReference>
<organism evidence="4 5">
    <name type="scientific">Thiorhodovibrio frisius</name>
    <dbReference type="NCBI Taxonomy" id="631362"/>
    <lineage>
        <taxon>Bacteria</taxon>
        <taxon>Pseudomonadati</taxon>
        <taxon>Pseudomonadota</taxon>
        <taxon>Gammaproteobacteria</taxon>
        <taxon>Chromatiales</taxon>
        <taxon>Chromatiaceae</taxon>
        <taxon>Thiorhodovibrio</taxon>
    </lineage>
</organism>
<dbReference type="InterPro" id="IPR000182">
    <property type="entry name" value="GNAT_dom"/>
</dbReference>
<dbReference type="Proteomes" id="UP000002964">
    <property type="component" value="Unassembled WGS sequence"/>
</dbReference>
<reference evidence="4 5" key="2">
    <citation type="submission" date="2011-11" db="EMBL/GenBank/DDBJ databases">
        <authorList>
            <consortium name="US DOE Joint Genome Institute"/>
            <person name="Lucas S."/>
            <person name="Han J."/>
            <person name="Lapidus A."/>
            <person name="Cheng J.-F."/>
            <person name="Goodwin L."/>
            <person name="Pitluck S."/>
            <person name="Peters L."/>
            <person name="Ovchinnikova G."/>
            <person name="Zhang X."/>
            <person name="Detter J.C."/>
            <person name="Han C."/>
            <person name="Tapia R."/>
            <person name="Land M."/>
            <person name="Hauser L."/>
            <person name="Kyrpides N."/>
            <person name="Ivanova N."/>
            <person name="Pagani I."/>
            <person name="Vogl K."/>
            <person name="Liu Z."/>
            <person name="Overmann J."/>
            <person name="Frigaard N.-U."/>
            <person name="Bryant D."/>
            <person name="Woyke T."/>
        </authorList>
    </citation>
    <scope>NUCLEOTIDE SEQUENCE [LARGE SCALE GENOMIC DNA]</scope>
    <source>
        <strain evidence="4 5">970</strain>
    </source>
</reference>
<dbReference type="STRING" id="631362.Thi970DRAFT_01416"/>
<keyword evidence="1 4" id="KW-0808">Transferase</keyword>
<feature type="domain" description="N-acetyltransferase" evidence="3">
    <location>
        <begin position="9"/>
        <end position="148"/>
    </location>
</feature>
<name>H8Z054_9GAMM</name>
<dbReference type="PANTHER" id="PTHR43877:SF1">
    <property type="entry name" value="ACETYLTRANSFERASE"/>
    <property type="match status" value="1"/>
</dbReference>
<dbReference type="RefSeq" id="WP_009147813.1">
    <property type="nucleotide sequence ID" value="NZ_CP121471.1"/>
</dbReference>
<keyword evidence="5" id="KW-1185">Reference proteome</keyword>
<evidence type="ECO:0000256" key="1">
    <source>
        <dbReference type="ARBA" id="ARBA00022679"/>
    </source>
</evidence>
<keyword evidence="2 4" id="KW-0012">Acyltransferase</keyword>
<reference evidence="5" key="1">
    <citation type="submission" date="2011-06" db="EMBL/GenBank/DDBJ databases">
        <authorList>
            <consortium name="US DOE Joint Genome Institute (JGI-PGF)"/>
            <person name="Lucas S."/>
            <person name="Han J."/>
            <person name="Lapidus A."/>
            <person name="Cheng J.-F."/>
            <person name="Goodwin L."/>
            <person name="Pitluck S."/>
            <person name="Peters L."/>
            <person name="Land M.L."/>
            <person name="Hauser L."/>
            <person name="Vogl K."/>
            <person name="Liu Z."/>
            <person name="Overmann J."/>
            <person name="Frigaard N.-U."/>
            <person name="Bryant D.A."/>
            <person name="Woyke T.J."/>
        </authorList>
    </citation>
    <scope>NUCLEOTIDE SEQUENCE [LARGE SCALE GENOMIC DNA]</scope>
    <source>
        <strain evidence="5">970</strain>
    </source>
</reference>
<evidence type="ECO:0000256" key="2">
    <source>
        <dbReference type="ARBA" id="ARBA00023315"/>
    </source>
</evidence>
<dbReference type="OrthoDB" id="6080223at2"/>
<dbReference type="PANTHER" id="PTHR43877">
    <property type="entry name" value="AMINOALKYLPHOSPHONATE N-ACETYLTRANSFERASE-RELATED-RELATED"/>
    <property type="match status" value="1"/>
</dbReference>
<dbReference type="SUPFAM" id="SSF55729">
    <property type="entry name" value="Acyl-CoA N-acyltransferases (Nat)"/>
    <property type="match status" value="1"/>
</dbReference>
<dbReference type="Gene3D" id="3.40.630.30">
    <property type="match status" value="1"/>
</dbReference>
<dbReference type="InterPro" id="IPR016181">
    <property type="entry name" value="Acyl_CoA_acyltransferase"/>
</dbReference>
<evidence type="ECO:0000259" key="3">
    <source>
        <dbReference type="PROSITE" id="PS51186"/>
    </source>
</evidence>
<dbReference type="InterPro" id="IPR057691">
    <property type="entry name" value="DUF7931"/>
</dbReference>
<evidence type="ECO:0000313" key="4">
    <source>
        <dbReference type="EMBL" id="EIC21227.1"/>
    </source>
</evidence>
<dbReference type="Pfam" id="PF13673">
    <property type="entry name" value="Acetyltransf_10"/>
    <property type="match status" value="1"/>
</dbReference>
<protein>
    <submittedName>
        <fullName evidence="4">Putative acyltransferase</fullName>
    </submittedName>
</protein>
<proteinExistence type="predicted"/>
<dbReference type="GO" id="GO:0016747">
    <property type="term" value="F:acyltransferase activity, transferring groups other than amino-acyl groups"/>
    <property type="evidence" value="ECO:0007669"/>
    <property type="project" value="InterPro"/>
</dbReference>
<dbReference type="Pfam" id="PF25559">
    <property type="entry name" value="DUF7931"/>
    <property type="match status" value="1"/>
</dbReference>